<evidence type="ECO:0000313" key="2">
    <source>
        <dbReference type="Proteomes" id="UP001164539"/>
    </source>
</evidence>
<sequence length="217" mass="24797">MLPDCRLMAFPHIDSKMRKWKKQYAVIFDMLNTSSFGWNDVKKCVEVDSDEVWKSYMQDRATGQRAETPNDMVNEVNREEINLDNDNEEDGGYSPISVTQPSSSQHTSRVHSNTLSRKRSRSQDSISVSIEKVATVFQQAYNQSVQSMNMIAEHMLGDKEDISNIANELAAIGLTEDDELEALTLILQKSYNISAFKSLRSERKLAFVRKLLHENKV</sequence>
<dbReference type="EMBL" id="CM051397">
    <property type="protein sequence ID" value="KAJ4720161.1"/>
    <property type="molecule type" value="Genomic_DNA"/>
</dbReference>
<comment type="caution">
    <text evidence="1">The sequence shown here is derived from an EMBL/GenBank/DDBJ whole genome shotgun (WGS) entry which is preliminary data.</text>
</comment>
<accession>A0ACC1Y8X3</accession>
<proteinExistence type="predicted"/>
<name>A0ACC1Y8X3_MELAZ</name>
<organism evidence="1 2">
    <name type="scientific">Melia azedarach</name>
    <name type="common">Chinaberry tree</name>
    <dbReference type="NCBI Taxonomy" id="155640"/>
    <lineage>
        <taxon>Eukaryota</taxon>
        <taxon>Viridiplantae</taxon>
        <taxon>Streptophyta</taxon>
        <taxon>Embryophyta</taxon>
        <taxon>Tracheophyta</taxon>
        <taxon>Spermatophyta</taxon>
        <taxon>Magnoliopsida</taxon>
        <taxon>eudicotyledons</taxon>
        <taxon>Gunneridae</taxon>
        <taxon>Pentapetalae</taxon>
        <taxon>rosids</taxon>
        <taxon>malvids</taxon>
        <taxon>Sapindales</taxon>
        <taxon>Meliaceae</taxon>
        <taxon>Melia</taxon>
    </lineage>
</organism>
<gene>
    <name evidence="1" type="ORF">OWV82_008031</name>
</gene>
<keyword evidence="2" id="KW-1185">Reference proteome</keyword>
<protein>
    <submittedName>
        <fullName evidence="1">Myb/SANT-like domain containing protein</fullName>
    </submittedName>
</protein>
<dbReference type="Proteomes" id="UP001164539">
    <property type="component" value="Chromosome 4"/>
</dbReference>
<evidence type="ECO:0000313" key="1">
    <source>
        <dbReference type="EMBL" id="KAJ4720161.1"/>
    </source>
</evidence>
<reference evidence="1 2" key="1">
    <citation type="journal article" date="2023" name="Science">
        <title>Complex scaffold remodeling in plant triterpene biosynthesis.</title>
        <authorList>
            <person name="De La Pena R."/>
            <person name="Hodgson H."/>
            <person name="Liu J.C."/>
            <person name="Stephenson M.J."/>
            <person name="Martin A.C."/>
            <person name="Owen C."/>
            <person name="Harkess A."/>
            <person name="Leebens-Mack J."/>
            <person name="Jimenez L.E."/>
            <person name="Osbourn A."/>
            <person name="Sattely E.S."/>
        </authorList>
    </citation>
    <scope>NUCLEOTIDE SEQUENCE [LARGE SCALE GENOMIC DNA]</scope>
    <source>
        <strain evidence="2">cv. JPN11</strain>
        <tissue evidence="1">Leaf</tissue>
    </source>
</reference>